<dbReference type="GO" id="GO:0006396">
    <property type="term" value="P:RNA processing"/>
    <property type="evidence" value="ECO:0007669"/>
    <property type="project" value="InterPro"/>
</dbReference>
<evidence type="ECO:0000256" key="11">
    <source>
        <dbReference type="PIRSR" id="PIRSR601233-3"/>
    </source>
</evidence>
<evidence type="ECO:0000256" key="9">
    <source>
        <dbReference type="PIRSR" id="PIRSR601233-1"/>
    </source>
</evidence>
<evidence type="ECO:0000313" key="12">
    <source>
        <dbReference type="EMBL" id="KSU49433.1"/>
    </source>
</evidence>
<dbReference type="InterPro" id="IPR001233">
    <property type="entry name" value="RtcB"/>
</dbReference>
<comment type="cofactor">
    <cofactor evidence="11">
        <name>Mn(2+)</name>
        <dbReference type="ChEBI" id="CHEBI:29035"/>
    </cofactor>
    <text evidence="11">Binds 2 manganese ions per subunit.</text>
</comment>
<dbReference type="Gene3D" id="3.90.1860.10">
    <property type="entry name" value="tRNA-splicing ligase RtcB"/>
    <property type="match status" value="1"/>
</dbReference>
<feature type="active site" description="GMP-histidine intermediate" evidence="9">
    <location>
        <position position="321"/>
    </location>
</feature>
<dbReference type="EMBL" id="LNQL01000002">
    <property type="protein sequence ID" value="KSU49433.1"/>
    <property type="molecule type" value="Genomic_DNA"/>
</dbReference>
<proteinExistence type="predicted"/>
<name>A0A0V8GGK8_9BACL</name>
<evidence type="ECO:0000256" key="2">
    <source>
        <dbReference type="ARBA" id="ARBA00022598"/>
    </source>
</evidence>
<feature type="binding site" evidence="10">
    <location>
        <begin position="297"/>
        <end position="300"/>
    </location>
    <ligand>
        <name>GMP</name>
        <dbReference type="ChEBI" id="CHEBI:58115"/>
    </ligand>
</feature>
<reference evidence="12 13" key="1">
    <citation type="journal article" date="2015" name="Int. J. Syst. Evol. Microbiol.">
        <title>Exiguobacterium enclense sp. nov., isolated from sediment.</title>
        <authorList>
            <person name="Dastager S.G."/>
            <person name="Mawlankar R."/>
            <person name="Sonalkar V.V."/>
            <person name="Thorat M.N."/>
            <person name="Mual P."/>
            <person name="Verma A."/>
            <person name="Krishnamurthi S."/>
            <person name="Tang S.K."/>
            <person name="Li W.J."/>
        </authorList>
    </citation>
    <scope>NUCLEOTIDE SEQUENCE [LARGE SCALE GENOMIC DNA]</scope>
    <source>
        <strain evidence="12 13">NIO-1109</strain>
    </source>
</reference>
<feature type="binding site" evidence="11">
    <location>
        <position position="72"/>
    </location>
    <ligand>
        <name>Mn(2+)</name>
        <dbReference type="ChEBI" id="CHEBI:29035"/>
        <label>1</label>
    </ligand>
</feature>
<dbReference type="SUPFAM" id="SSF103365">
    <property type="entry name" value="Hypothetical protein PH1602"/>
    <property type="match status" value="1"/>
</dbReference>
<dbReference type="PANTHER" id="PTHR43749">
    <property type="entry name" value="RNA-SPLICING LIGASE RTCB"/>
    <property type="match status" value="1"/>
</dbReference>
<evidence type="ECO:0000256" key="5">
    <source>
        <dbReference type="ARBA" id="ARBA00022800"/>
    </source>
</evidence>
<organism evidence="12 13">
    <name type="scientific">Exiguobacterium indicum</name>
    <dbReference type="NCBI Taxonomy" id="296995"/>
    <lineage>
        <taxon>Bacteria</taxon>
        <taxon>Bacillati</taxon>
        <taxon>Bacillota</taxon>
        <taxon>Bacilli</taxon>
        <taxon>Bacillales</taxon>
        <taxon>Bacillales Family XII. Incertae Sedis</taxon>
        <taxon>Exiguobacterium</taxon>
    </lineage>
</organism>
<sequence>MKTIQGTYGEAKIFTDNVDDLTIKQVTAMLEEQFATDSRVRIMPDCHAGKGSVIGTTMHVTDEVVPNLVGVDIGCGMLCTRLAEQEPIDYAKLDATIQRLVPSGMSVRQQAHPLSEQVPFDQVLAPFNETRARLSIGTLGGGNHFIELNQDAAGQRYLVIHSGSRNLGKTIAEHYQAEAETARFQFDADQVIAELKQQGRESDIQTTLQQLKEKRSTFNKDLASVSGEAMERYLHDLKIAQRYAALNRQAMTEVIFEAMGWTVADQFDTIHNYIDLDAMILRKGAISAKAGERAIIPMNMRDGSLIVVGKGNPDWNYSAPHGAGRIMSRSKAFKTVELDEFEKTMTDVWSSSVVASTRDESPFVYKPMDEIIRNTKETVDVVEIIKPLYNFKAK</sequence>
<dbReference type="GO" id="GO:0042245">
    <property type="term" value="P:RNA repair"/>
    <property type="evidence" value="ECO:0007669"/>
    <property type="project" value="UniProtKB-KW"/>
</dbReference>
<feature type="binding site" evidence="10">
    <location>
        <position position="304"/>
    </location>
    <ligand>
        <name>GMP</name>
        <dbReference type="ChEBI" id="CHEBI:58115"/>
    </ligand>
</feature>
<gene>
    <name evidence="12" type="ORF">AS033_08680</name>
</gene>
<comment type="catalytic activity">
    <reaction evidence="8">
        <text>a 3'-end 3'-phospho-ribonucleotide-RNA + a 5'-end dephospho-ribonucleoside-RNA + GTP = a ribonucleotidyl-ribonucleotide-RNA + GMP + diphosphate</text>
        <dbReference type="Rhea" id="RHEA:68076"/>
        <dbReference type="Rhea" id="RHEA-COMP:10463"/>
        <dbReference type="Rhea" id="RHEA-COMP:13936"/>
        <dbReference type="Rhea" id="RHEA-COMP:17355"/>
        <dbReference type="ChEBI" id="CHEBI:33019"/>
        <dbReference type="ChEBI" id="CHEBI:37565"/>
        <dbReference type="ChEBI" id="CHEBI:58115"/>
        <dbReference type="ChEBI" id="CHEBI:83062"/>
        <dbReference type="ChEBI" id="CHEBI:138284"/>
        <dbReference type="ChEBI" id="CHEBI:173118"/>
        <dbReference type="EC" id="6.5.1.8"/>
    </reaction>
</comment>
<dbReference type="EC" id="6.5.1.8" evidence="1"/>
<keyword evidence="5" id="KW-0692">RNA repair</keyword>
<evidence type="ECO:0000256" key="8">
    <source>
        <dbReference type="ARBA" id="ARBA00047746"/>
    </source>
</evidence>
<keyword evidence="6 10" id="KW-0342">GTP-binding</keyword>
<keyword evidence="2" id="KW-0436">Ligase</keyword>
<evidence type="ECO:0000256" key="7">
    <source>
        <dbReference type="ARBA" id="ARBA00023211"/>
    </source>
</evidence>
<evidence type="ECO:0000256" key="6">
    <source>
        <dbReference type="ARBA" id="ARBA00023134"/>
    </source>
</evidence>
<evidence type="ECO:0000256" key="1">
    <source>
        <dbReference type="ARBA" id="ARBA00012726"/>
    </source>
</evidence>
<feature type="binding site" evidence="10">
    <location>
        <begin position="271"/>
        <end position="272"/>
    </location>
    <ligand>
        <name>GMP</name>
        <dbReference type="ChEBI" id="CHEBI:58115"/>
    </ligand>
</feature>
<dbReference type="GO" id="GO:0005525">
    <property type="term" value="F:GTP binding"/>
    <property type="evidence" value="ECO:0007669"/>
    <property type="project" value="UniProtKB-KW"/>
</dbReference>
<feature type="binding site" evidence="10">
    <location>
        <begin position="321"/>
        <end position="324"/>
    </location>
    <ligand>
        <name>GMP</name>
        <dbReference type="ChEBI" id="CHEBI:58115"/>
    </ligand>
</feature>
<dbReference type="OrthoDB" id="9802323at2"/>
<evidence type="ECO:0000256" key="4">
    <source>
        <dbReference type="ARBA" id="ARBA00022741"/>
    </source>
</evidence>
<dbReference type="InterPro" id="IPR036025">
    <property type="entry name" value="RtcB-like_sf"/>
</dbReference>
<dbReference type="InterPro" id="IPR052915">
    <property type="entry name" value="RtcB-like"/>
</dbReference>
<dbReference type="GO" id="GO:0170057">
    <property type="term" value="F:RNA ligase (GTP) activity"/>
    <property type="evidence" value="ECO:0007669"/>
    <property type="project" value="UniProtKB-EC"/>
</dbReference>
<dbReference type="AlphaFoldDB" id="A0A0V8GGK8"/>
<evidence type="ECO:0000313" key="13">
    <source>
        <dbReference type="Proteomes" id="UP000053797"/>
    </source>
</evidence>
<dbReference type="RefSeq" id="WP_058265211.1">
    <property type="nucleotide sequence ID" value="NZ_FMYN01000002.1"/>
</dbReference>
<accession>A0A0V8GGK8</accession>
<dbReference type="Pfam" id="PF01139">
    <property type="entry name" value="RtcB"/>
    <property type="match status" value="1"/>
</dbReference>
<dbReference type="GO" id="GO:0003909">
    <property type="term" value="F:DNA ligase activity"/>
    <property type="evidence" value="ECO:0007669"/>
    <property type="project" value="TreeGrafter"/>
</dbReference>
<dbReference type="GO" id="GO:0030145">
    <property type="term" value="F:manganese ion binding"/>
    <property type="evidence" value="ECO:0007669"/>
    <property type="project" value="TreeGrafter"/>
</dbReference>
<dbReference type="PANTHER" id="PTHR43749:SF2">
    <property type="entry name" value="RNA-SPLICING LIGASE RTCB"/>
    <property type="match status" value="1"/>
</dbReference>
<keyword evidence="7 11" id="KW-0464">Manganese</keyword>
<feature type="binding site" evidence="11">
    <location>
        <position position="161"/>
    </location>
    <ligand>
        <name>Mn(2+)</name>
        <dbReference type="ChEBI" id="CHEBI:29035"/>
        <label>2</label>
    </ligand>
</feature>
<protein>
    <recommendedName>
        <fullName evidence="1">3'-phosphate/5'-hydroxy nucleic acid ligase</fullName>
        <ecNumber evidence="1">6.5.1.8</ecNumber>
    </recommendedName>
</protein>
<feature type="binding site" evidence="11">
    <location>
        <position position="271"/>
    </location>
    <ligand>
        <name>Mn(2+)</name>
        <dbReference type="ChEBI" id="CHEBI:29035"/>
        <label>2</label>
    </ligand>
</feature>
<feature type="binding site" evidence="10">
    <location>
        <begin position="143"/>
        <end position="147"/>
    </location>
    <ligand>
        <name>GMP</name>
        <dbReference type="ChEBI" id="CHEBI:58115"/>
    </ligand>
</feature>
<evidence type="ECO:0000256" key="3">
    <source>
        <dbReference type="ARBA" id="ARBA00022723"/>
    </source>
</evidence>
<keyword evidence="3 11" id="KW-0479">Metal-binding</keyword>
<keyword evidence="4 10" id="KW-0547">Nucleotide-binding</keyword>
<evidence type="ECO:0000256" key="10">
    <source>
        <dbReference type="PIRSR" id="PIRSR601233-2"/>
    </source>
</evidence>
<dbReference type="GO" id="GO:0006281">
    <property type="term" value="P:DNA repair"/>
    <property type="evidence" value="ECO:0007669"/>
    <property type="project" value="TreeGrafter"/>
</dbReference>
<dbReference type="Proteomes" id="UP000053797">
    <property type="component" value="Unassembled WGS sequence"/>
</dbReference>
<feature type="binding site" evidence="11">
    <location>
        <position position="144"/>
    </location>
    <ligand>
        <name>Mn(2+)</name>
        <dbReference type="ChEBI" id="CHEBI:29035"/>
        <label>1</label>
    </ligand>
</feature>
<comment type="caution">
    <text evidence="12">The sequence shown here is derived from an EMBL/GenBank/DDBJ whole genome shotgun (WGS) entry which is preliminary data.</text>
</comment>